<protein>
    <submittedName>
        <fullName evidence="1">Uncharacterized protein</fullName>
    </submittedName>
</protein>
<dbReference type="Proteomes" id="UP000030130">
    <property type="component" value="Unassembled WGS sequence"/>
</dbReference>
<accession>A0A0A2E9W0</accession>
<dbReference type="AlphaFoldDB" id="A0A0A2E9W0"/>
<gene>
    <name evidence="1" type="ORF">HR08_05395</name>
</gene>
<evidence type="ECO:0000313" key="1">
    <source>
        <dbReference type="EMBL" id="KGN85717.1"/>
    </source>
</evidence>
<organism evidence="1 2">
    <name type="scientific">Porphyromonas gulae</name>
    <dbReference type="NCBI Taxonomy" id="111105"/>
    <lineage>
        <taxon>Bacteria</taxon>
        <taxon>Pseudomonadati</taxon>
        <taxon>Bacteroidota</taxon>
        <taxon>Bacteroidia</taxon>
        <taxon>Bacteroidales</taxon>
        <taxon>Porphyromonadaceae</taxon>
        <taxon>Porphyromonas</taxon>
    </lineage>
</organism>
<evidence type="ECO:0000313" key="2">
    <source>
        <dbReference type="Proteomes" id="UP000030130"/>
    </source>
</evidence>
<comment type="caution">
    <text evidence="1">The sequence shown here is derived from an EMBL/GenBank/DDBJ whole genome shotgun (WGS) entry which is preliminary data.</text>
</comment>
<reference evidence="1 2" key="1">
    <citation type="submission" date="2014-08" db="EMBL/GenBank/DDBJ databases">
        <title>Porphyromonas gulae strain:COT-052_OH1451 Genome sequencing.</title>
        <authorList>
            <person name="Wallis C."/>
            <person name="Deusch O."/>
            <person name="O'Flynn C."/>
            <person name="Davis I."/>
            <person name="Jospin G."/>
            <person name="Darling A.E."/>
            <person name="Coil D.A."/>
            <person name="Alexiev A."/>
            <person name="Horsfall A."/>
            <person name="Kirkwood N."/>
            <person name="Harris S."/>
            <person name="Eisen J.A."/>
        </authorList>
    </citation>
    <scope>NUCLEOTIDE SEQUENCE [LARGE SCALE GENOMIC DNA]</scope>
    <source>
        <strain evidence="2">COT-052 OH1451</strain>
    </source>
</reference>
<dbReference type="OrthoDB" id="1005299at2"/>
<name>A0A0A2E9W0_9PORP</name>
<dbReference type="EMBL" id="JRAI01000049">
    <property type="protein sequence ID" value="KGN85717.1"/>
    <property type="molecule type" value="Genomic_DNA"/>
</dbReference>
<sequence>MMKYQESFISIYIETDYLDGPLKEDDGSHSFHFEVGGKHISYGSPEHKALSEKYGDTHYNRLADIFKAALSRPLLSVDTEALDDYDEAHPAGSSLNDIAILHYTTCEPFVASGYTTEYGFTREEYRLSEMPAGEKILLGWSFGLRLDREPSTIEEHKVRVTFSFEGDRKLTQTFTVKAKQQ</sequence>
<dbReference type="RefSeq" id="WP_039420943.1">
    <property type="nucleotide sequence ID" value="NZ_CALUCC010000007.1"/>
</dbReference>
<proteinExistence type="predicted"/>